<accession>A0A1C4Z3P1</accession>
<dbReference type="Proteomes" id="UP000198864">
    <property type="component" value="Unassembled WGS sequence"/>
</dbReference>
<sequence length="439" mass="49007">MGCENDGCSHEWHYAPYRTGLGALQRGQGSAVAWLLGQPDHGHVVYTCTTRDTRWDWQVDDRYTYLARLLHDLRLDTAPLVAQLRACGPYRPWPQTDPTDDDNQFNLAVGVLEALARKGNTQAHETLRGYVRDGIRWIDALTTLASSWPAEWWDDLWETAATRIRPGDVAEILPTSEPWLRWRGRDPRIDSVLNAAQRSRKDAQGRRVDLSTTSDAELIALLQAPDTGRAVKVTALHQIRRRARPVPELLDVVEQLAAERQAGLFGALRVLGPQVLPAARSWAADTEHPLFDAAAHLLAEHGEEQDIPSILAALDRLTDEWCGHDRLTEGLARILTGSPSASQADLRATLIRRLRRLTIASPHSYERGSYLRSLLLLDPDKTSGVLPSCLLDCEPDVRLLAAQHAPLTDQTQRWLLTLRDDPIEEASVRQAAVARLNGN</sequence>
<dbReference type="RefSeq" id="WP_091404318.1">
    <property type="nucleotide sequence ID" value="NZ_FMCR01000005.1"/>
</dbReference>
<dbReference type="AlphaFoldDB" id="A0A1C4Z3P1"/>
<evidence type="ECO:0008006" key="3">
    <source>
        <dbReference type="Google" id="ProtNLM"/>
    </source>
</evidence>
<evidence type="ECO:0000313" key="2">
    <source>
        <dbReference type="Proteomes" id="UP000198864"/>
    </source>
</evidence>
<name>A0A1C4Z3P1_9ACTN</name>
<dbReference type="EMBL" id="FMCR01000005">
    <property type="protein sequence ID" value="SCF27553.1"/>
    <property type="molecule type" value="Genomic_DNA"/>
</dbReference>
<reference evidence="1 2" key="1">
    <citation type="submission" date="2016-06" db="EMBL/GenBank/DDBJ databases">
        <authorList>
            <person name="Kjaerup R.B."/>
            <person name="Dalgaard T.S."/>
            <person name="Juul-Madsen H.R."/>
        </authorList>
    </citation>
    <scope>NUCLEOTIDE SEQUENCE [LARGE SCALE GENOMIC DNA]</scope>
    <source>
        <strain evidence="1 2">DSM 44871</strain>
    </source>
</reference>
<organism evidence="1 2">
    <name type="scientific">Micromonospora saelicesensis</name>
    <dbReference type="NCBI Taxonomy" id="285676"/>
    <lineage>
        <taxon>Bacteria</taxon>
        <taxon>Bacillati</taxon>
        <taxon>Actinomycetota</taxon>
        <taxon>Actinomycetes</taxon>
        <taxon>Micromonosporales</taxon>
        <taxon>Micromonosporaceae</taxon>
        <taxon>Micromonospora</taxon>
    </lineage>
</organism>
<proteinExistence type="predicted"/>
<protein>
    <recommendedName>
        <fullName evidence="3">HEAT repeat domain-containing protein</fullName>
    </recommendedName>
</protein>
<dbReference type="STRING" id="285676.GA0070561_4885"/>
<evidence type="ECO:0000313" key="1">
    <source>
        <dbReference type="EMBL" id="SCF27553.1"/>
    </source>
</evidence>
<gene>
    <name evidence="1" type="ORF">GA0070561_4885</name>
</gene>